<organism evidence="3 4">
    <name type="scientific">Sparus aurata</name>
    <name type="common">Gilthead sea bream</name>
    <dbReference type="NCBI Taxonomy" id="8175"/>
    <lineage>
        <taxon>Eukaryota</taxon>
        <taxon>Metazoa</taxon>
        <taxon>Chordata</taxon>
        <taxon>Craniata</taxon>
        <taxon>Vertebrata</taxon>
        <taxon>Euteleostomi</taxon>
        <taxon>Actinopterygii</taxon>
        <taxon>Neopterygii</taxon>
        <taxon>Teleostei</taxon>
        <taxon>Neoteleostei</taxon>
        <taxon>Acanthomorphata</taxon>
        <taxon>Eupercaria</taxon>
        <taxon>Spariformes</taxon>
        <taxon>Sparidae</taxon>
        <taxon>Sparus</taxon>
    </lineage>
</organism>
<proteinExistence type="inferred from homology"/>
<keyword evidence="2" id="KW-0732">Signal</keyword>
<dbReference type="GeneTree" id="ENSGT00940000157139"/>
<name>A0A671WYG8_SPAAU</name>
<reference evidence="3" key="3">
    <citation type="submission" date="2025-09" db="UniProtKB">
        <authorList>
            <consortium name="Ensembl"/>
        </authorList>
    </citation>
    <scope>IDENTIFICATION</scope>
</reference>
<dbReference type="Proteomes" id="UP000472265">
    <property type="component" value="Chromosome 21"/>
</dbReference>
<feature type="chain" id="PRO_5025492405" evidence="2">
    <location>
        <begin position="21"/>
        <end position="130"/>
    </location>
</feature>
<reference evidence="3" key="2">
    <citation type="submission" date="2025-08" db="UniProtKB">
        <authorList>
            <consortium name="Ensembl"/>
        </authorList>
    </citation>
    <scope>IDENTIFICATION</scope>
</reference>
<accession>A0A671WYG8</accession>
<reference evidence="3" key="1">
    <citation type="submission" date="2021-04" db="EMBL/GenBank/DDBJ databases">
        <authorList>
            <consortium name="Wellcome Sanger Institute Data Sharing"/>
        </authorList>
    </citation>
    <scope>NUCLEOTIDE SEQUENCE [LARGE SCALE GENOMIC DNA]</scope>
</reference>
<evidence type="ECO:0000313" key="3">
    <source>
        <dbReference type="Ensembl" id="ENSSAUP00010043808.1"/>
    </source>
</evidence>
<dbReference type="SUPFAM" id="SSF50814">
    <property type="entry name" value="Lipocalins"/>
    <property type="match status" value="1"/>
</dbReference>
<dbReference type="InParanoid" id="A0A671WYG8"/>
<keyword evidence="4" id="KW-1185">Reference proteome</keyword>
<comment type="similarity">
    <text evidence="1">Belongs to the calycin superfamily. Fatty-acid binding protein (FABP) family.</text>
</comment>
<dbReference type="AlphaFoldDB" id="A0A671WYG8"/>
<dbReference type="FunCoup" id="A0A671WYG8">
    <property type="interactions" value="730"/>
</dbReference>
<protein>
    <submittedName>
        <fullName evidence="3">Fatty acid binding protein 6</fullName>
    </submittedName>
</protein>
<dbReference type="Gene3D" id="2.40.128.20">
    <property type="match status" value="1"/>
</dbReference>
<dbReference type="InterPro" id="IPR012674">
    <property type="entry name" value="Calycin"/>
</dbReference>
<evidence type="ECO:0000313" key="4">
    <source>
        <dbReference type="Proteomes" id="UP000472265"/>
    </source>
</evidence>
<evidence type="ECO:0000256" key="1">
    <source>
        <dbReference type="ARBA" id="ARBA00008390"/>
    </source>
</evidence>
<feature type="signal peptide" evidence="2">
    <location>
        <begin position="1"/>
        <end position="20"/>
    </location>
</feature>
<dbReference type="GO" id="GO:0008289">
    <property type="term" value="F:lipid binding"/>
    <property type="evidence" value="ECO:0007669"/>
    <property type="project" value="InterPro"/>
</dbReference>
<dbReference type="PANTHER" id="PTHR11955">
    <property type="entry name" value="FATTY ACID BINDING PROTEIN"/>
    <property type="match status" value="1"/>
</dbReference>
<dbReference type="Ensembl" id="ENSSAUT00010046093.1">
    <property type="protein sequence ID" value="ENSSAUP00010043808.1"/>
    <property type="gene ID" value="ENSSAUG00010018356.1"/>
</dbReference>
<dbReference type="InterPro" id="IPR031259">
    <property type="entry name" value="ILBP"/>
</dbReference>
<sequence>LLSPLGFSGLICAIITSLSSFSPPAPGIPDDVIEKGRDYKLITEVTQDGNTFSWTQIYPTNAKVTNNFTVGKECDMETIGGKKFKATVQMEGGKLCVTFPNYHHTSEICGGKLVEVNRLTEAFTAEERTQ</sequence>
<dbReference type="Pfam" id="PF14651">
    <property type="entry name" value="Lipocalin_7"/>
    <property type="match status" value="1"/>
</dbReference>
<evidence type="ECO:0000256" key="2">
    <source>
        <dbReference type="SAM" id="SignalP"/>
    </source>
</evidence>
<dbReference type="GO" id="GO:0032052">
    <property type="term" value="F:bile acid binding"/>
    <property type="evidence" value="ECO:0007669"/>
    <property type="project" value="Ensembl"/>
</dbReference>
<gene>
    <name evidence="3" type="primary">FABP6</name>
    <name evidence="3" type="synonym">LOC115572066</name>
</gene>